<keyword evidence="4" id="KW-0238">DNA-binding</keyword>
<comment type="similarity">
    <text evidence="2">Belongs to the ORC3 family.</text>
</comment>
<evidence type="ECO:0000256" key="4">
    <source>
        <dbReference type="ARBA" id="ARBA00023125"/>
    </source>
</evidence>
<dbReference type="InterPro" id="IPR040855">
    <property type="entry name" value="ORC_WH_C"/>
</dbReference>
<gene>
    <name evidence="9" type="ORF">DACRYDRAFT_13546</name>
</gene>
<evidence type="ECO:0000256" key="2">
    <source>
        <dbReference type="ARBA" id="ARBA00010977"/>
    </source>
</evidence>
<dbReference type="Proteomes" id="UP000030653">
    <property type="component" value="Unassembled WGS sequence"/>
</dbReference>
<evidence type="ECO:0000313" key="9">
    <source>
        <dbReference type="EMBL" id="EJU05577.1"/>
    </source>
</evidence>
<evidence type="ECO:0000256" key="5">
    <source>
        <dbReference type="ARBA" id="ARBA00023242"/>
    </source>
</evidence>
<keyword evidence="10" id="KW-1185">Reference proteome</keyword>
<dbReference type="GO" id="GO:0031261">
    <property type="term" value="C:DNA replication preinitiation complex"/>
    <property type="evidence" value="ECO:0007669"/>
    <property type="project" value="TreeGrafter"/>
</dbReference>
<dbReference type="GeneID" id="63686049"/>
<dbReference type="AlphaFoldDB" id="M5GEP2"/>
<feature type="region of interest" description="Disordered" evidence="6">
    <location>
        <begin position="629"/>
        <end position="670"/>
    </location>
</feature>
<protein>
    <submittedName>
        <fullName evidence="9">Uncharacterized protein</fullName>
    </submittedName>
</protein>
<dbReference type="Pfam" id="PF18137">
    <property type="entry name" value="WHD_ORC"/>
    <property type="match status" value="1"/>
</dbReference>
<reference evidence="9 10" key="1">
    <citation type="journal article" date="2012" name="Science">
        <title>The Paleozoic origin of enzymatic lignin decomposition reconstructed from 31 fungal genomes.</title>
        <authorList>
            <person name="Floudas D."/>
            <person name="Binder M."/>
            <person name="Riley R."/>
            <person name="Barry K."/>
            <person name="Blanchette R.A."/>
            <person name="Henrissat B."/>
            <person name="Martinez A.T."/>
            <person name="Otillar R."/>
            <person name="Spatafora J.W."/>
            <person name="Yadav J.S."/>
            <person name="Aerts A."/>
            <person name="Benoit I."/>
            <person name="Boyd A."/>
            <person name="Carlson A."/>
            <person name="Copeland A."/>
            <person name="Coutinho P.M."/>
            <person name="de Vries R.P."/>
            <person name="Ferreira P."/>
            <person name="Findley K."/>
            <person name="Foster B."/>
            <person name="Gaskell J."/>
            <person name="Glotzer D."/>
            <person name="Gorecki P."/>
            <person name="Heitman J."/>
            <person name="Hesse C."/>
            <person name="Hori C."/>
            <person name="Igarashi K."/>
            <person name="Jurgens J.A."/>
            <person name="Kallen N."/>
            <person name="Kersten P."/>
            <person name="Kohler A."/>
            <person name="Kuees U."/>
            <person name="Kumar T.K.A."/>
            <person name="Kuo A."/>
            <person name="LaButti K."/>
            <person name="Larrondo L.F."/>
            <person name="Lindquist E."/>
            <person name="Ling A."/>
            <person name="Lombard V."/>
            <person name="Lucas S."/>
            <person name="Lundell T."/>
            <person name="Martin R."/>
            <person name="McLaughlin D.J."/>
            <person name="Morgenstern I."/>
            <person name="Morin E."/>
            <person name="Murat C."/>
            <person name="Nagy L.G."/>
            <person name="Nolan M."/>
            <person name="Ohm R.A."/>
            <person name="Patyshakuliyeva A."/>
            <person name="Rokas A."/>
            <person name="Ruiz-Duenas F.J."/>
            <person name="Sabat G."/>
            <person name="Salamov A."/>
            <person name="Samejima M."/>
            <person name="Schmutz J."/>
            <person name="Slot J.C."/>
            <person name="St John F."/>
            <person name="Stenlid J."/>
            <person name="Sun H."/>
            <person name="Sun S."/>
            <person name="Syed K."/>
            <person name="Tsang A."/>
            <person name="Wiebenga A."/>
            <person name="Young D."/>
            <person name="Pisabarro A."/>
            <person name="Eastwood D.C."/>
            <person name="Martin F."/>
            <person name="Cullen D."/>
            <person name="Grigoriev I.V."/>
            <person name="Hibbett D.S."/>
        </authorList>
    </citation>
    <scope>NUCLEOTIDE SEQUENCE [LARGE SCALE GENOMIC DNA]</scope>
    <source>
        <strain evidence="9 10">DJM-731 SS1</strain>
    </source>
</reference>
<evidence type="ECO:0000313" key="10">
    <source>
        <dbReference type="Proteomes" id="UP000030653"/>
    </source>
</evidence>
<organism evidence="9 10">
    <name type="scientific">Dacryopinax primogenitus (strain DJM 731)</name>
    <name type="common">Brown rot fungus</name>
    <dbReference type="NCBI Taxonomy" id="1858805"/>
    <lineage>
        <taxon>Eukaryota</taxon>
        <taxon>Fungi</taxon>
        <taxon>Dikarya</taxon>
        <taxon>Basidiomycota</taxon>
        <taxon>Agaricomycotina</taxon>
        <taxon>Dacrymycetes</taxon>
        <taxon>Dacrymycetales</taxon>
        <taxon>Dacrymycetaceae</taxon>
        <taxon>Dacryopinax</taxon>
    </lineage>
</organism>
<evidence type="ECO:0000256" key="3">
    <source>
        <dbReference type="ARBA" id="ARBA00022705"/>
    </source>
</evidence>
<comment type="subcellular location">
    <subcellularLocation>
        <location evidence="1">Nucleus</location>
    </subcellularLocation>
</comment>
<dbReference type="InterPro" id="IPR045667">
    <property type="entry name" value="ORC3_N"/>
</dbReference>
<feature type="domain" description="Origin recognition complex subunit 3 winged helix C-terminal" evidence="8">
    <location>
        <begin position="556"/>
        <end position="706"/>
    </location>
</feature>
<dbReference type="InterPro" id="IPR020795">
    <property type="entry name" value="ORC3"/>
</dbReference>
<dbReference type="CDD" id="cd20704">
    <property type="entry name" value="Orc3"/>
    <property type="match status" value="1"/>
</dbReference>
<dbReference type="GO" id="GO:0005664">
    <property type="term" value="C:nuclear origin of replication recognition complex"/>
    <property type="evidence" value="ECO:0007669"/>
    <property type="project" value="InterPro"/>
</dbReference>
<accession>M5GEP2</accession>
<feature type="domain" description="Origin recognition complex subunit 3 N-terminal" evidence="7">
    <location>
        <begin position="34"/>
        <end position="285"/>
    </location>
</feature>
<keyword evidence="5" id="KW-0539">Nucleus</keyword>
<proteinExistence type="inferred from homology"/>
<evidence type="ECO:0000259" key="8">
    <source>
        <dbReference type="Pfam" id="PF18137"/>
    </source>
</evidence>
<sequence length="710" mass="79459">MNQSVVIIPFDENEVDDVAPRPVSSSNPDVDFVDGALLRLDAYKAVWSRCASRIRGILDKLYAPVVQDVSRFLLDDRPRDDSALQLEVEIPTALLISTDQSTISVALWKALDPLLSEENDSSSVGDGELGLPRGVVVRLAARACSTLASTLKIVTKSLATQLGRYISNSTQDAEEVEDMRGVAALYQRAFGDASDTHKPHIILTLEEIESFDPLILQDLLELLAYYAPRLPFRLLFTLSTTAGYLQTAMPRAALIGLKTECFQAPTGEVVSEHLIRGLYFDPSFEPLIALGPIGIHALRELSTLYATPAAGLTSALQVMHMYHFYDPRAVLSLPALGENEGDGEVLFEGRENWADYVRAALSGRDETLFALEPQGRLKRSYRSLYLGDTEDLAGLVAVARGNFHEMTRRTRSAVMVLLAIREHCATLGLRVWEPRMRTLDVYQAALEGRLRDVVNNAVTLVKRMEFQQLQDLLEVLHTTCDGWPQHVRREEKELRQDIVVFKNLGEDEEALADFGVKLEEYFKARLVKMSDLALYDALCLDGVVDYAMDLINPTARSGITAALMQPMTWLEAKLELPEHEAGTTKAQEAELVTYPDASILFLRSLEAGKKINLLDWFESFSMAVEKEAEHFTKQEETPSPRKRRRAKVNGKQVNGPRASGKSAEEEAEEREQELQVRFVRSVQELEYVGILKHSARRTDFAVRTLFETVD</sequence>
<keyword evidence="3" id="KW-0235">DNA replication</keyword>
<dbReference type="GO" id="GO:0006270">
    <property type="term" value="P:DNA replication initiation"/>
    <property type="evidence" value="ECO:0007669"/>
    <property type="project" value="TreeGrafter"/>
</dbReference>
<dbReference type="EMBL" id="JH795856">
    <property type="protein sequence ID" value="EJU05577.1"/>
    <property type="molecule type" value="Genomic_DNA"/>
</dbReference>
<dbReference type="GO" id="GO:0005656">
    <property type="term" value="C:nuclear pre-replicative complex"/>
    <property type="evidence" value="ECO:0007669"/>
    <property type="project" value="TreeGrafter"/>
</dbReference>
<dbReference type="STRING" id="1858805.M5GEP2"/>
<dbReference type="OrthoDB" id="10265211at2759"/>
<dbReference type="HOGENOM" id="CLU_010669_1_0_1"/>
<feature type="compositionally biased region" description="Basic and acidic residues" evidence="6">
    <location>
        <begin position="629"/>
        <end position="639"/>
    </location>
</feature>
<dbReference type="OMA" id="YCLMEHY"/>
<dbReference type="PANTHER" id="PTHR12748:SF0">
    <property type="entry name" value="ORIGIN RECOGNITION COMPLEX SUBUNIT 3"/>
    <property type="match status" value="1"/>
</dbReference>
<dbReference type="RefSeq" id="XP_040632471.1">
    <property type="nucleotide sequence ID" value="XM_040770987.1"/>
</dbReference>
<dbReference type="Pfam" id="PF07034">
    <property type="entry name" value="ORC3_N"/>
    <property type="match status" value="1"/>
</dbReference>
<evidence type="ECO:0000259" key="7">
    <source>
        <dbReference type="Pfam" id="PF07034"/>
    </source>
</evidence>
<evidence type="ECO:0000256" key="1">
    <source>
        <dbReference type="ARBA" id="ARBA00004123"/>
    </source>
</evidence>
<dbReference type="GO" id="GO:0003688">
    <property type="term" value="F:DNA replication origin binding"/>
    <property type="evidence" value="ECO:0007669"/>
    <property type="project" value="TreeGrafter"/>
</dbReference>
<name>M5GEP2_DACPD</name>
<dbReference type="PANTHER" id="PTHR12748">
    <property type="entry name" value="ORIGIN RECOGNITION COMPLEX SUBUNIT 3"/>
    <property type="match status" value="1"/>
</dbReference>
<evidence type="ECO:0000256" key="6">
    <source>
        <dbReference type="SAM" id="MobiDB-lite"/>
    </source>
</evidence>